<dbReference type="Gene3D" id="2.160.10.10">
    <property type="entry name" value="Hexapeptide repeat proteins"/>
    <property type="match status" value="1"/>
</dbReference>
<dbReference type="InterPro" id="IPR001451">
    <property type="entry name" value="Hexapep"/>
</dbReference>
<dbReference type="OrthoDB" id="9812571at2"/>
<evidence type="ECO:0000313" key="2">
    <source>
        <dbReference type="Proteomes" id="UP000184050"/>
    </source>
</evidence>
<gene>
    <name evidence="1" type="ORF">SAMN05444280_111102</name>
</gene>
<sequence>MKLIKGLIKQIYEKLLLRSSPEKRIRYLRKQGVKIGENCLINTMQFSTEPYLIEIGNRTIIASDTEFFTHDGSVHCFRDEFDGIVCGKIKIGNNVFIGAKSIILMNTTIGDNCIVGAGSVVRGNFPDNSVIMGNPAKVVSNFHIQKLIFRNSKGYLNTTNLSPSEKERLIKKHFGVE</sequence>
<dbReference type="GO" id="GO:0016740">
    <property type="term" value="F:transferase activity"/>
    <property type="evidence" value="ECO:0007669"/>
    <property type="project" value="UniProtKB-KW"/>
</dbReference>
<keyword evidence="2" id="KW-1185">Reference proteome</keyword>
<dbReference type="InterPro" id="IPR011004">
    <property type="entry name" value="Trimer_LpxA-like_sf"/>
</dbReference>
<reference evidence="1 2" key="1">
    <citation type="submission" date="2016-11" db="EMBL/GenBank/DDBJ databases">
        <authorList>
            <person name="Jaros S."/>
            <person name="Januszkiewicz K."/>
            <person name="Wedrychowicz H."/>
        </authorList>
    </citation>
    <scope>NUCLEOTIDE SEQUENCE [LARGE SCALE GENOMIC DNA]</scope>
    <source>
        <strain evidence="1 2">DSM 27063</strain>
    </source>
</reference>
<organism evidence="1 2">
    <name type="scientific">Tangfeifania diversioriginum</name>
    <dbReference type="NCBI Taxonomy" id="1168035"/>
    <lineage>
        <taxon>Bacteria</taxon>
        <taxon>Pseudomonadati</taxon>
        <taxon>Bacteroidota</taxon>
        <taxon>Bacteroidia</taxon>
        <taxon>Marinilabiliales</taxon>
        <taxon>Prolixibacteraceae</taxon>
        <taxon>Tangfeifania</taxon>
    </lineage>
</organism>
<dbReference type="EMBL" id="FQZE01000011">
    <property type="protein sequence ID" value="SHJ12819.1"/>
    <property type="molecule type" value="Genomic_DNA"/>
</dbReference>
<dbReference type="PANTHER" id="PTHR23416">
    <property type="entry name" value="SIALIC ACID SYNTHASE-RELATED"/>
    <property type="match status" value="1"/>
</dbReference>
<name>A0A1M6GSE0_9BACT</name>
<dbReference type="Proteomes" id="UP000184050">
    <property type="component" value="Unassembled WGS sequence"/>
</dbReference>
<dbReference type="RefSeq" id="WP_073168551.1">
    <property type="nucleotide sequence ID" value="NZ_FQZE01000011.1"/>
</dbReference>
<proteinExistence type="predicted"/>
<dbReference type="CDD" id="cd04647">
    <property type="entry name" value="LbH_MAT_like"/>
    <property type="match status" value="1"/>
</dbReference>
<accession>A0A1M6GSE0</accession>
<protein>
    <submittedName>
        <fullName evidence="1">Hexapeptide repeat of succinyl-transferase</fullName>
    </submittedName>
</protein>
<dbReference type="AlphaFoldDB" id="A0A1M6GSE0"/>
<dbReference type="SUPFAM" id="SSF51161">
    <property type="entry name" value="Trimeric LpxA-like enzymes"/>
    <property type="match status" value="1"/>
</dbReference>
<keyword evidence="1" id="KW-0808">Transferase</keyword>
<dbReference type="InterPro" id="IPR051159">
    <property type="entry name" value="Hexapeptide_acetyltransf"/>
</dbReference>
<dbReference type="Pfam" id="PF00132">
    <property type="entry name" value="Hexapep"/>
    <property type="match status" value="1"/>
</dbReference>
<evidence type="ECO:0000313" key="1">
    <source>
        <dbReference type="EMBL" id="SHJ12819.1"/>
    </source>
</evidence>
<dbReference type="STRING" id="1168035.SAMN05444280_111102"/>